<dbReference type="GO" id="GO:0019957">
    <property type="term" value="F:C-C chemokine binding"/>
    <property type="evidence" value="ECO:0007669"/>
    <property type="project" value="TreeGrafter"/>
</dbReference>
<evidence type="ECO:0000256" key="2">
    <source>
        <dbReference type="ARBA" id="ARBA00022475"/>
    </source>
</evidence>
<keyword evidence="2" id="KW-1003">Cell membrane</keyword>
<feature type="transmembrane region" description="Helical" evidence="10">
    <location>
        <begin position="265"/>
        <end position="289"/>
    </location>
</feature>
<comment type="subcellular location">
    <subcellularLocation>
        <location evidence="1">Cell membrane</location>
        <topology evidence="1">Multi-pass membrane protein</topology>
    </subcellularLocation>
</comment>
<accession>A0AAD9F804</accession>
<evidence type="ECO:0000313" key="12">
    <source>
        <dbReference type="EMBL" id="KAK1889055.1"/>
    </source>
</evidence>
<evidence type="ECO:0000256" key="10">
    <source>
        <dbReference type="SAM" id="Phobius"/>
    </source>
</evidence>
<dbReference type="Proteomes" id="UP001228049">
    <property type="component" value="Unassembled WGS sequence"/>
</dbReference>
<dbReference type="AlphaFoldDB" id="A0AAD9F804"/>
<keyword evidence="3 10" id="KW-0812">Transmembrane</keyword>
<dbReference type="InterPro" id="IPR017452">
    <property type="entry name" value="GPCR_Rhodpsn_7TM"/>
</dbReference>
<dbReference type="SUPFAM" id="SSF81321">
    <property type="entry name" value="Family A G protein-coupled receptor-like"/>
    <property type="match status" value="1"/>
</dbReference>
<dbReference type="FunFam" id="1.20.1070.10:FF:000109">
    <property type="entry name" value="Leukotriene B4 receptor"/>
    <property type="match status" value="1"/>
</dbReference>
<dbReference type="GO" id="GO:0004974">
    <property type="term" value="F:leukotriene receptor activity"/>
    <property type="evidence" value="ECO:0007669"/>
    <property type="project" value="UniProtKB-ARBA"/>
</dbReference>
<dbReference type="GO" id="GO:0007204">
    <property type="term" value="P:positive regulation of cytosolic calcium ion concentration"/>
    <property type="evidence" value="ECO:0007669"/>
    <property type="project" value="TreeGrafter"/>
</dbReference>
<reference evidence="12" key="1">
    <citation type="submission" date="2023-04" db="EMBL/GenBank/DDBJ databases">
        <title>Chromosome-level genome of Chaenocephalus aceratus.</title>
        <authorList>
            <person name="Park H."/>
        </authorList>
    </citation>
    <scope>NUCLEOTIDE SEQUENCE</scope>
    <source>
        <strain evidence="12">DE</strain>
        <tissue evidence="12">Muscle</tissue>
    </source>
</reference>
<feature type="transmembrane region" description="Helical" evidence="10">
    <location>
        <begin position="227"/>
        <end position="253"/>
    </location>
</feature>
<dbReference type="GO" id="GO:0060326">
    <property type="term" value="P:cell chemotaxis"/>
    <property type="evidence" value="ECO:0007669"/>
    <property type="project" value="TreeGrafter"/>
</dbReference>
<name>A0AAD9F804_DISEL</name>
<dbReference type="PANTHER" id="PTHR10489">
    <property type="entry name" value="CELL ADHESION MOLECULE"/>
    <property type="match status" value="1"/>
</dbReference>
<sequence length="306" mass="34200">MEQLNTSAITFNISSTPGEPSNAPWVFYHLVPVVVLSICFLLGVPGNIAVIILKPNWQHLSSLSHSLMLNLAISDLICLLALPLWIYTLLYSWTFGLVACKILTYIMYCGVYSSMLTVTVLSVQRYLQVVNLQKIFKCVGKRRLLVLLWLVTMILSIPASVVPHVTKDEYGTSCTRTDSLPSQLVAMLLTECLVGLVAISVVAFSYIGLHSKLNHAAFFNNPQTTRLIISITVAFFVLWMPFCITNVLGVAAISLKNQGLWKFCLYSYNLVKSLVFVNSSLNPFLYAFASRNMCRNMCSGCREREM</sequence>
<dbReference type="GO" id="GO:0006955">
    <property type="term" value="P:immune response"/>
    <property type="evidence" value="ECO:0007669"/>
    <property type="project" value="TreeGrafter"/>
</dbReference>
<evidence type="ECO:0000256" key="7">
    <source>
        <dbReference type="ARBA" id="ARBA00023170"/>
    </source>
</evidence>
<evidence type="ECO:0000256" key="6">
    <source>
        <dbReference type="ARBA" id="ARBA00023136"/>
    </source>
</evidence>
<evidence type="ECO:0000256" key="8">
    <source>
        <dbReference type="ARBA" id="ARBA00023180"/>
    </source>
</evidence>
<dbReference type="Pfam" id="PF00001">
    <property type="entry name" value="7tm_1"/>
    <property type="match status" value="1"/>
</dbReference>
<feature type="domain" description="G-protein coupled receptors family 1 profile" evidence="11">
    <location>
        <begin position="46"/>
        <end position="286"/>
    </location>
</feature>
<evidence type="ECO:0000313" key="13">
    <source>
        <dbReference type="Proteomes" id="UP001228049"/>
    </source>
</evidence>
<dbReference type="Gene3D" id="1.20.1070.10">
    <property type="entry name" value="Rhodopsin 7-helix transmembrane proteins"/>
    <property type="match status" value="1"/>
</dbReference>
<dbReference type="PANTHER" id="PTHR10489:SF946">
    <property type="entry name" value="LEUKOTRIENE B4 RECEPTOR 1-LIKE"/>
    <property type="match status" value="1"/>
</dbReference>
<protein>
    <submittedName>
        <fullName evidence="12">C-X-C chemokine receptor type 4</fullName>
    </submittedName>
</protein>
<keyword evidence="5" id="KW-0297">G-protein coupled receptor</keyword>
<feature type="transmembrane region" description="Helical" evidence="10">
    <location>
        <begin position="185"/>
        <end position="207"/>
    </location>
</feature>
<evidence type="ECO:0000256" key="3">
    <source>
        <dbReference type="ARBA" id="ARBA00022692"/>
    </source>
</evidence>
<keyword evidence="4 10" id="KW-1133">Transmembrane helix</keyword>
<feature type="transmembrane region" description="Helical" evidence="10">
    <location>
        <begin position="65"/>
        <end position="90"/>
    </location>
</feature>
<dbReference type="GO" id="GO:0016493">
    <property type="term" value="F:C-C chemokine receptor activity"/>
    <property type="evidence" value="ECO:0007669"/>
    <property type="project" value="TreeGrafter"/>
</dbReference>
<gene>
    <name evidence="12" type="ORF">KUDE01_013733</name>
</gene>
<dbReference type="InterPro" id="IPR050119">
    <property type="entry name" value="CCR1-9-like"/>
</dbReference>
<dbReference type="PROSITE" id="PS50262">
    <property type="entry name" value="G_PROTEIN_RECEP_F1_2"/>
    <property type="match status" value="1"/>
</dbReference>
<dbReference type="EMBL" id="JASDAP010000017">
    <property type="protein sequence ID" value="KAK1889055.1"/>
    <property type="molecule type" value="Genomic_DNA"/>
</dbReference>
<keyword evidence="6 10" id="KW-0472">Membrane</keyword>
<keyword evidence="7 12" id="KW-0675">Receptor</keyword>
<evidence type="ECO:0000256" key="4">
    <source>
        <dbReference type="ARBA" id="ARBA00022989"/>
    </source>
</evidence>
<evidence type="ECO:0000256" key="1">
    <source>
        <dbReference type="ARBA" id="ARBA00004651"/>
    </source>
</evidence>
<evidence type="ECO:0000256" key="5">
    <source>
        <dbReference type="ARBA" id="ARBA00023040"/>
    </source>
</evidence>
<evidence type="ECO:0000259" key="11">
    <source>
        <dbReference type="PROSITE" id="PS50262"/>
    </source>
</evidence>
<comment type="caution">
    <text evidence="12">The sequence shown here is derived from an EMBL/GenBank/DDBJ whole genome shotgun (WGS) entry which is preliminary data.</text>
</comment>
<organism evidence="12 13">
    <name type="scientific">Dissostichus eleginoides</name>
    <name type="common">Patagonian toothfish</name>
    <name type="synonym">Dissostichus amissus</name>
    <dbReference type="NCBI Taxonomy" id="100907"/>
    <lineage>
        <taxon>Eukaryota</taxon>
        <taxon>Metazoa</taxon>
        <taxon>Chordata</taxon>
        <taxon>Craniata</taxon>
        <taxon>Vertebrata</taxon>
        <taxon>Euteleostomi</taxon>
        <taxon>Actinopterygii</taxon>
        <taxon>Neopterygii</taxon>
        <taxon>Teleostei</taxon>
        <taxon>Neoteleostei</taxon>
        <taxon>Acanthomorphata</taxon>
        <taxon>Eupercaria</taxon>
        <taxon>Perciformes</taxon>
        <taxon>Notothenioidei</taxon>
        <taxon>Nototheniidae</taxon>
        <taxon>Dissostichus</taxon>
    </lineage>
</organism>
<evidence type="ECO:0000256" key="9">
    <source>
        <dbReference type="ARBA" id="ARBA00023224"/>
    </source>
</evidence>
<dbReference type="PRINTS" id="PR00237">
    <property type="entry name" value="GPCRRHODOPSN"/>
</dbReference>
<keyword evidence="9" id="KW-0807">Transducer</keyword>
<proteinExistence type="predicted"/>
<dbReference type="GO" id="GO:0019722">
    <property type="term" value="P:calcium-mediated signaling"/>
    <property type="evidence" value="ECO:0007669"/>
    <property type="project" value="TreeGrafter"/>
</dbReference>
<dbReference type="GO" id="GO:0009897">
    <property type="term" value="C:external side of plasma membrane"/>
    <property type="evidence" value="ECO:0007669"/>
    <property type="project" value="TreeGrafter"/>
</dbReference>
<keyword evidence="8" id="KW-0325">Glycoprotein</keyword>
<feature type="transmembrane region" description="Helical" evidence="10">
    <location>
        <begin position="144"/>
        <end position="165"/>
    </location>
</feature>
<dbReference type="InterPro" id="IPR000276">
    <property type="entry name" value="GPCR_Rhodpsn"/>
</dbReference>
<keyword evidence="13" id="KW-1185">Reference proteome</keyword>
<feature type="transmembrane region" description="Helical" evidence="10">
    <location>
        <begin position="102"/>
        <end position="123"/>
    </location>
</feature>
<feature type="transmembrane region" description="Helical" evidence="10">
    <location>
        <begin position="26"/>
        <end position="53"/>
    </location>
</feature>